<feature type="transmembrane region" description="Helical" evidence="1">
    <location>
        <begin position="462"/>
        <end position="488"/>
    </location>
</feature>
<feature type="transmembrane region" description="Helical" evidence="1">
    <location>
        <begin position="414"/>
        <end position="442"/>
    </location>
</feature>
<feature type="transmembrane region" description="Helical" evidence="1">
    <location>
        <begin position="205"/>
        <end position="229"/>
    </location>
</feature>
<gene>
    <name evidence="3" type="ORF">C1H69_00845</name>
</gene>
<keyword evidence="1" id="KW-1133">Transmembrane helix</keyword>
<dbReference type="EMBL" id="PNRF01000002">
    <property type="protein sequence ID" value="PMR77893.1"/>
    <property type="molecule type" value="Genomic_DNA"/>
</dbReference>
<reference evidence="3 4" key="1">
    <citation type="submission" date="2018-01" db="EMBL/GenBank/DDBJ databases">
        <title>Halomonas endophytica sp. nov., isolated from storage liquid in the stems of Populus euphratica.</title>
        <authorList>
            <person name="Chen C."/>
        </authorList>
    </citation>
    <scope>NUCLEOTIDE SEQUENCE [LARGE SCALE GENOMIC DNA]</scope>
    <source>
        <strain evidence="3 4">MC28</strain>
    </source>
</reference>
<feature type="transmembrane region" description="Helical" evidence="1">
    <location>
        <begin position="21"/>
        <end position="54"/>
    </location>
</feature>
<sequence length="502" mass="52181">METISLLAGGFQTLAANPVGILWIALGVFVGITCGAIPGLTATMGVAVFIPITFSLEPEIALATLIGVYCGGLSGGAVPAILLNIPGTPSAMVTTLDGHPMARQGLATRALGWALVASVVGSFVGWVALVTMAPVLARLALNLGSAEYAALALFGLTIVVSLSGSALAKGLLCALIGIALSMVGLDPTTGEDRWTFGTINLFQGISIMPALIGLFAIPEILMAIAAPGVQKRLNLERSRMIPTLGEMMMQKWNLLRSSIIGVGAGIIPALGGNIGSILAYDQSRRFEKDGAKYGTGRPGGIVASEAANNGVTGGALIPLLTVGIPGDSVTAMLIGGLMIHGLQPGPRLFEANGDIVYAILAAFLLATIMMYLLSVVGYRYVVRVLNLPRHVLYPALLLLTVVGTYALNRQIFDVGLMLALGALGFIATLARFPVYPIVLGLVLGPILESEMRRALLVSGGEWSIFLTRPVSAVLLLLSVMAIVGPIVVRYMQKSRASRNASS</sequence>
<dbReference type="Pfam" id="PF01970">
    <property type="entry name" value="TctA"/>
    <property type="match status" value="1"/>
</dbReference>
<dbReference type="PANTHER" id="PTHR35342">
    <property type="entry name" value="TRICARBOXYLIC TRANSPORT PROTEIN"/>
    <property type="match status" value="1"/>
</dbReference>
<feature type="transmembrane region" description="Helical" evidence="1">
    <location>
        <begin position="106"/>
        <end position="129"/>
    </location>
</feature>
<organism evidence="3 4">
    <name type="scientific">Billgrantia endophytica</name>
    <dbReference type="NCBI Taxonomy" id="2033802"/>
    <lineage>
        <taxon>Bacteria</taxon>
        <taxon>Pseudomonadati</taxon>
        <taxon>Pseudomonadota</taxon>
        <taxon>Gammaproteobacteria</taxon>
        <taxon>Oceanospirillales</taxon>
        <taxon>Halomonadaceae</taxon>
        <taxon>Billgrantia</taxon>
    </lineage>
</organism>
<feature type="transmembrane region" description="Helical" evidence="1">
    <location>
        <begin position="166"/>
        <end position="185"/>
    </location>
</feature>
<dbReference type="OrthoDB" id="9781349at2"/>
<keyword evidence="1" id="KW-0812">Transmembrane</keyword>
<dbReference type="AlphaFoldDB" id="A0A2N7UBS9"/>
<feature type="transmembrane region" description="Helical" evidence="1">
    <location>
        <begin position="60"/>
        <end position="85"/>
    </location>
</feature>
<dbReference type="RefSeq" id="WP_102651532.1">
    <property type="nucleotide sequence ID" value="NZ_PNRF01000002.1"/>
</dbReference>
<feature type="transmembrane region" description="Helical" evidence="1">
    <location>
        <begin position="390"/>
        <end position="407"/>
    </location>
</feature>
<evidence type="ECO:0000313" key="3">
    <source>
        <dbReference type="EMBL" id="PMR77893.1"/>
    </source>
</evidence>
<evidence type="ECO:0000259" key="2">
    <source>
        <dbReference type="Pfam" id="PF01970"/>
    </source>
</evidence>
<feature type="domain" description="DUF112" evidence="2">
    <location>
        <begin position="21"/>
        <end position="439"/>
    </location>
</feature>
<feature type="transmembrane region" description="Helical" evidence="1">
    <location>
        <begin position="355"/>
        <end position="378"/>
    </location>
</feature>
<protein>
    <recommendedName>
        <fullName evidence="2">DUF112 domain-containing protein</fullName>
    </recommendedName>
</protein>
<keyword evidence="4" id="KW-1185">Reference proteome</keyword>
<accession>A0A2N7UBS9</accession>
<dbReference type="Proteomes" id="UP000235803">
    <property type="component" value="Unassembled WGS sequence"/>
</dbReference>
<dbReference type="PANTHER" id="PTHR35342:SF5">
    <property type="entry name" value="TRICARBOXYLIC TRANSPORT PROTEIN"/>
    <property type="match status" value="1"/>
</dbReference>
<name>A0A2N7UBS9_9GAMM</name>
<feature type="transmembrane region" description="Helical" evidence="1">
    <location>
        <begin position="257"/>
        <end position="280"/>
    </location>
</feature>
<comment type="caution">
    <text evidence="3">The sequence shown here is derived from an EMBL/GenBank/DDBJ whole genome shotgun (WGS) entry which is preliminary data.</text>
</comment>
<proteinExistence type="predicted"/>
<evidence type="ECO:0000256" key="1">
    <source>
        <dbReference type="SAM" id="Phobius"/>
    </source>
</evidence>
<keyword evidence="1" id="KW-0472">Membrane</keyword>
<feature type="transmembrane region" description="Helical" evidence="1">
    <location>
        <begin position="135"/>
        <end position="159"/>
    </location>
</feature>
<dbReference type="InterPro" id="IPR002823">
    <property type="entry name" value="DUF112_TM"/>
</dbReference>
<evidence type="ECO:0000313" key="4">
    <source>
        <dbReference type="Proteomes" id="UP000235803"/>
    </source>
</evidence>